<accession>A0A8D9UHT9</accession>
<dbReference type="EMBL" id="BK029940">
    <property type="protein sequence ID" value="DAD55871.1"/>
    <property type="molecule type" value="Genomic_DNA"/>
</dbReference>
<reference evidence="1" key="1">
    <citation type="journal article" date="2021" name="Proc. Natl. Acad. Sci. U.S.A.">
        <title>A Catalog of Tens of Thousands of Viruses from Human Metagenomes Reveals Hidden Associations with Chronic Diseases.</title>
        <authorList>
            <person name="Tisza M.J."/>
            <person name="Buck C.B."/>
        </authorList>
    </citation>
    <scope>NUCLEOTIDE SEQUENCE</scope>
    <source>
        <strain evidence="1">CtOZu12</strain>
    </source>
</reference>
<proteinExistence type="predicted"/>
<sequence length="112" mass="13267">MYNRNFHNKIGSDKIKLTFHSRDRGLERLGIKNERELRQLACNARNKGINLDALTIYNYEKNGLTSEEMYAFKRRFRTKSNSERIYYYKGFVFVFAGKNACTLKTVIELKNI</sequence>
<evidence type="ECO:0000313" key="1">
    <source>
        <dbReference type="EMBL" id="DAD55871.1"/>
    </source>
</evidence>
<name>A0A8D9UHT9_9VIRU</name>
<organism evidence="1">
    <name type="scientific">Bacteriophage sp</name>
    <dbReference type="NCBI Taxonomy" id="38018"/>
    <lineage>
        <taxon>Viruses</taxon>
    </lineage>
</organism>
<protein>
    <submittedName>
        <fullName evidence="1">Uncharacterized protein</fullName>
    </submittedName>
</protein>